<reference evidence="4" key="1">
    <citation type="submission" date="2019-04" db="EMBL/GenBank/DDBJ databases">
        <authorList>
            <consortium name="Science for Life Laboratories"/>
        </authorList>
    </citation>
    <scope>NUCLEOTIDE SEQUENCE</scope>
    <source>
        <strain evidence="4">MBLW1</strain>
    </source>
</reference>
<gene>
    <name evidence="4" type="ORF">GMBLW1_08110</name>
</gene>
<dbReference type="RefSeq" id="WP_162658244.1">
    <property type="nucleotide sequence ID" value="NZ_LR593887.1"/>
</dbReference>
<evidence type="ECO:0000256" key="3">
    <source>
        <dbReference type="ARBA" id="ARBA00024247"/>
    </source>
</evidence>
<dbReference type="Proteomes" id="UP000464378">
    <property type="component" value="Chromosome"/>
</dbReference>
<dbReference type="KEGG" id="tim:GMBLW1_08110"/>
<organism evidence="4">
    <name type="scientific">Tuwongella immobilis</name>
    <dbReference type="NCBI Taxonomy" id="692036"/>
    <lineage>
        <taxon>Bacteria</taxon>
        <taxon>Pseudomonadati</taxon>
        <taxon>Planctomycetota</taxon>
        <taxon>Planctomycetia</taxon>
        <taxon>Gemmatales</taxon>
        <taxon>Gemmataceae</taxon>
        <taxon>Tuwongella</taxon>
    </lineage>
</organism>
<accession>A0A6C2YPN8</accession>
<name>A0A6C2YPN8_9BACT</name>
<dbReference type="InterPro" id="IPR003749">
    <property type="entry name" value="ThiS/MoaD-like"/>
</dbReference>
<dbReference type="GO" id="GO:0000166">
    <property type="term" value="F:nucleotide binding"/>
    <property type="evidence" value="ECO:0007669"/>
    <property type="project" value="UniProtKB-KW"/>
</dbReference>
<proteinExistence type="inferred from homology"/>
<protein>
    <recommendedName>
        <fullName evidence="3">Molybdopterin synthase sulfur carrier subunit</fullName>
    </recommendedName>
</protein>
<dbReference type="PANTHER" id="PTHR33359:SF1">
    <property type="entry name" value="MOLYBDOPTERIN SYNTHASE SULFUR CARRIER SUBUNIT"/>
    <property type="match status" value="1"/>
</dbReference>
<dbReference type="Pfam" id="PF02597">
    <property type="entry name" value="ThiS"/>
    <property type="match status" value="1"/>
</dbReference>
<dbReference type="AlphaFoldDB" id="A0A6C2YPN8"/>
<dbReference type="PANTHER" id="PTHR33359">
    <property type="entry name" value="MOLYBDOPTERIN SYNTHASE SULFUR CARRIER SUBUNIT"/>
    <property type="match status" value="1"/>
</dbReference>
<dbReference type="Gene3D" id="3.10.20.30">
    <property type="match status" value="1"/>
</dbReference>
<dbReference type="InterPro" id="IPR016155">
    <property type="entry name" value="Mopterin_synth/thiamin_S_b"/>
</dbReference>
<evidence type="ECO:0000256" key="2">
    <source>
        <dbReference type="ARBA" id="ARBA00024200"/>
    </source>
</evidence>
<keyword evidence="5" id="KW-1185">Reference proteome</keyword>
<dbReference type="EMBL" id="LR586016">
    <property type="protein sequence ID" value="VIP03149.1"/>
    <property type="molecule type" value="Genomic_DNA"/>
</dbReference>
<evidence type="ECO:0000313" key="4">
    <source>
        <dbReference type="EMBL" id="VIP03149.1"/>
    </source>
</evidence>
<dbReference type="InterPro" id="IPR044672">
    <property type="entry name" value="MOCS2A"/>
</dbReference>
<dbReference type="GO" id="GO:1990133">
    <property type="term" value="C:molybdopterin adenylyltransferase complex"/>
    <property type="evidence" value="ECO:0007669"/>
    <property type="project" value="TreeGrafter"/>
</dbReference>
<dbReference type="CDD" id="cd00754">
    <property type="entry name" value="Ubl_MoaD"/>
    <property type="match status" value="1"/>
</dbReference>
<dbReference type="EMBL" id="LR593887">
    <property type="protein sequence ID" value="VTS03534.1"/>
    <property type="molecule type" value="Genomic_DNA"/>
</dbReference>
<dbReference type="InParanoid" id="A0A6C2YPN8"/>
<dbReference type="InterPro" id="IPR012675">
    <property type="entry name" value="Beta-grasp_dom_sf"/>
</dbReference>
<dbReference type="GO" id="GO:0006777">
    <property type="term" value="P:Mo-molybdopterin cofactor biosynthetic process"/>
    <property type="evidence" value="ECO:0007669"/>
    <property type="project" value="InterPro"/>
</dbReference>
<sequence>MARLLLFARCRELAGVDSIEIDFPQSVPRSVADIRAEVGSRYPMLREMLPRCILAADHRPMLESDSIEPTSELALIPPVSGG</sequence>
<evidence type="ECO:0000256" key="1">
    <source>
        <dbReference type="ARBA" id="ARBA00022741"/>
    </source>
</evidence>
<dbReference type="SUPFAM" id="SSF54285">
    <property type="entry name" value="MoaD/ThiS"/>
    <property type="match status" value="1"/>
</dbReference>
<keyword evidence="1" id="KW-0547">Nucleotide-binding</keyword>
<comment type="similarity">
    <text evidence="2">Belongs to the MoaD family.</text>
</comment>
<evidence type="ECO:0000313" key="5">
    <source>
        <dbReference type="Proteomes" id="UP000464378"/>
    </source>
</evidence>